<sequence>MTISQLIAELQQNSNQNLPVQIVLHSTDLMGVLTADDIDVMNQGDHIVLLATDSEYEAYDEMNHD</sequence>
<evidence type="ECO:0000313" key="1">
    <source>
        <dbReference type="EMBL" id="MDR8261617.1"/>
    </source>
</evidence>
<gene>
    <name evidence="1" type="ORF">FPK87_14260</name>
</gene>
<organism evidence="1">
    <name type="scientific">Acinetobacter baumannii</name>
    <dbReference type="NCBI Taxonomy" id="470"/>
    <lineage>
        <taxon>Bacteria</taxon>
        <taxon>Pseudomonadati</taxon>
        <taxon>Pseudomonadota</taxon>
        <taxon>Gammaproteobacteria</taxon>
        <taxon>Moraxellales</taxon>
        <taxon>Moraxellaceae</taxon>
        <taxon>Acinetobacter</taxon>
        <taxon>Acinetobacter calcoaceticus/baumannii complex</taxon>
    </lineage>
</organism>
<dbReference type="RefSeq" id="WP_004716585.1">
    <property type="nucleotide sequence ID" value="NZ_CP110465.1"/>
</dbReference>
<reference evidence="1" key="1">
    <citation type="submission" date="2019-07" db="EMBL/GenBank/DDBJ databases">
        <title>Biological characteristics of mucoid Acinetobacter baumannii from a general hospital in China.</title>
        <authorList>
            <person name="Hua X."/>
            <person name="Yu Y."/>
        </authorList>
    </citation>
    <scope>NUCLEOTIDE SEQUENCE [LARGE SCALE GENOMIC DNA]</scope>
    <source>
        <strain evidence="1">N41</strain>
    </source>
</reference>
<accession>A0ABD5D965</accession>
<name>A0ABD5D965_ACIBA</name>
<comment type="caution">
    <text evidence="1">The sequence shown here is derived from an EMBL/GenBank/DDBJ whole genome shotgun (WGS) entry which is preliminary data.</text>
</comment>
<protein>
    <submittedName>
        <fullName evidence="1">Uncharacterized protein</fullName>
    </submittedName>
</protein>
<dbReference type="AlphaFoldDB" id="A0ABD5D965"/>
<dbReference type="EMBL" id="VMBB01000021">
    <property type="protein sequence ID" value="MDR8261617.1"/>
    <property type="molecule type" value="Genomic_DNA"/>
</dbReference>
<proteinExistence type="predicted"/>